<feature type="chain" id="PRO_5020889366" evidence="1">
    <location>
        <begin position="21"/>
        <end position="115"/>
    </location>
</feature>
<sequence>MAWMAMFAIWLSILAPVASRAMPAASAFPELGAWCEGRAGLVDHAQPDGHDIGHMDACGYCTLLAQNPTVGTVAFVAHLLPLSGFVAATLPVKHGIDAPLVLHAPPRGPPRFANV</sequence>
<evidence type="ECO:0000313" key="3">
    <source>
        <dbReference type="Proteomes" id="UP000295645"/>
    </source>
</evidence>
<evidence type="ECO:0000313" key="2">
    <source>
        <dbReference type="EMBL" id="TCV96465.1"/>
    </source>
</evidence>
<accession>A0A4R3YTT6</accession>
<evidence type="ECO:0000256" key="1">
    <source>
        <dbReference type="SAM" id="SignalP"/>
    </source>
</evidence>
<dbReference type="EMBL" id="SMCS01000002">
    <property type="protein sequence ID" value="TCV96465.1"/>
    <property type="molecule type" value="Genomic_DNA"/>
</dbReference>
<keyword evidence="3" id="KW-1185">Reference proteome</keyword>
<feature type="signal peptide" evidence="1">
    <location>
        <begin position="1"/>
        <end position="20"/>
    </location>
</feature>
<dbReference type="InterPro" id="IPR021333">
    <property type="entry name" value="DUF2946"/>
</dbReference>
<protein>
    <submittedName>
        <fullName evidence="2">DUF2946 family protein</fullName>
    </submittedName>
</protein>
<organism evidence="2 3">
    <name type="scientific">Luteibacter rhizovicinus</name>
    <dbReference type="NCBI Taxonomy" id="242606"/>
    <lineage>
        <taxon>Bacteria</taxon>
        <taxon>Pseudomonadati</taxon>
        <taxon>Pseudomonadota</taxon>
        <taxon>Gammaproteobacteria</taxon>
        <taxon>Lysobacterales</taxon>
        <taxon>Rhodanobacteraceae</taxon>
        <taxon>Luteibacter</taxon>
    </lineage>
</organism>
<comment type="caution">
    <text evidence="2">The sequence shown here is derived from an EMBL/GenBank/DDBJ whole genome shotgun (WGS) entry which is preliminary data.</text>
</comment>
<dbReference type="Proteomes" id="UP000295645">
    <property type="component" value="Unassembled WGS sequence"/>
</dbReference>
<gene>
    <name evidence="2" type="ORF">EC912_102816</name>
</gene>
<dbReference type="AlphaFoldDB" id="A0A4R3YTT6"/>
<dbReference type="Pfam" id="PF11162">
    <property type="entry name" value="DUF2946"/>
    <property type="match status" value="1"/>
</dbReference>
<name>A0A4R3YTT6_9GAMM</name>
<proteinExistence type="predicted"/>
<reference evidence="2 3" key="1">
    <citation type="submission" date="2019-03" db="EMBL/GenBank/DDBJ databases">
        <title>Above-ground endophytic microbial communities from plants in different locations in the United States.</title>
        <authorList>
            <person name="Frank C."/>
        </authorList>
    </citation>
    <scope>NUCLEOTIDE SEQUENCE [LARGE SCALE GENOMIC DNA]</scope>
    <source>
        <strain evidence="2 3">LP_13_YM</strain>
    </source>
</reference>
<keyword evidence="1" id="KW-0732">Signal</keyword>